<dbReference type="Pfam" id="PF00893">
    <property type="entry name" value="Multi_Drug_Res"/>
    <property type="match status" value="1"/>
</dbReference>
<organism evidence="11 12">
    <name type="scientific">Stenotrophomonas maltophilia</name>
    <name type="common">Pseudomonas maltophilia</name>
    <name type="synonym">Xanthomonas maltophilia</name>
    <dbReference type="NCBI Taxonomy" id="40324"/>
    <lineage>
        <taxon>Bacteria</taxon>
        <taxon>Pseudomonadati</taxon>
        <taxon>Pseudomonadota</taxon>
        <taxon>Gammaproteobacteria</taxon>
        <taxon>Lysobacterales</taxon>
        <taxon>Lysobacteraceae</taxon>
        <taxon>Stenotrophomonas</taxon>
        <taxon>Stenotrophomonas maltophilia group</taxon>
    </lineage>
</organism>
<feature type="transmembrane region" description="Helical" evidence="10">
    <location>
        <begin position="15"/>
        <end position="38"/>
    </location>
</feature>
<reference evidence="11 12" key="1">
    <citation type="submission" date="2019-04" db="EMBL/GenBank/DDBJ databases">
        <title>Microbes associate with the intestines of laboratory mice.</title>
        <authorList>
            <person name="Navarre W."/>
            <person name="Wong E."/>
            <person name="Huang K."/>
            <person name="Tropini C."/>
            <person name="Ng K."/>
            <person name="Yu B."/>
        </authorList>
    </citation>
    <scope>NUCLEOTIDE SEQUENCE [LARGE SCALE GENOMIC DNA]</scope>
    <source>
        <strain evidence="11 12">NM62_B4-13</strain>
    </source>
</reference>
<evidence type="ECO:0000256" key="6">
    <source>
        <dbReference type="ARBA" id="ARBA00022692"/>
    </source>
</evidence>
<keyword evidence="8 10" id="KW-0472">Membrane</keyword>
<evidence type="ECO:0000256" key="9">
    <source>
        <dbReference type="RuleBase" id="RU003942"/>
    </source>
</evidence>
<dbReference type="GO" id="GO:1903711">
    <property type="term" value="P:spermidine transmembrane transport"/>
    <property type="evidence" value="ECO:0007669"/>
    <property type="project" value="TreeGrafter"/>
</dbReference>
<dbReference type="AlphaFoldDB" id="A0A4S2CZZ0"/>
<comment type="similarity">
    <text evidence="9">Belongs to the drug/metabolite transporter (DMT) superfamily. Small multidrug resistance (SMR) (TC 2.A.7.1) family.</text>
</comment>
<comment type="caution">
    <text evidence="11">The sequence shown here is derived from an EMBL/GenBank/DDBJ whole genome shotgun (WGS) entry which is preliminary data.</text>
</comment>
<protein>
    <recommendedName>
        <fullName evidence="3">Spermidine export protein MdtJ</fullName>
    </recommendedName>
</protein>
<dbReference type="SUPFAM" id="SSF103481">
    <property type="entry name" value="Multidrug resistance efflux transporter EmrE"/>
    <property type="match status" value="1"/>
</dbReference>
<sequence>MHTQVHSPSRARGGLTAWSCLVVAIIAEVVGTSFMAHAARHGGYLGYAVMAAALAVSYYFLALSVRGIAVGVAYAVWEGLGLTLLTLVGILVFKDSLSLQQALGLAMAAVGIVCVTLGEEHGP</sequence>
<keyword evidence="6 9" id="KW-0812">Transmembrane</keyword>
<comment type="subcellular location">
    <subcellularLocation>
        <location evidence="1">Cell inner membrane</location>
        <topology evidence="1">Multi-pass membrane protein</topology>
    </subcellularLocation>
    <subcellularLocation>
        <location evidence="9">Cell membrane</location>
        <topology evidence="9">Multi-pass membrane protein</topology>
    </subcellularLocation>
</comment>
<dbReference type="GO" id="GO:0031460">
    <property type="term" value="P:glycine betaine transport"/>
    <property type="evidence" value="ECO:0007669"/>
    <property type="project" value="TreeGrafter"/>
</dbReference>
<proteinExistence type="inferred from homology"/>
<dbReference type="GO" id="GO:0015220">
    <property type="term" value="F:choline transmembrane transporter activity"/>
    <property type="evidence" value="ECO:0007669"/>
    <property type="project" value="TreeGrafter"/>
</dbReference>
<feature type="transmembrane region" description="Helical" evidence="10">
    <location>
        <begin position="44"/>
        <end position="61"/>
    </location>
</feature>
<feature type="transmembrane region" description="Helical" evidence="10">
    <location>
        <begin position="99"/>
        <end position="118"/>
    </location>
</feature>
<keyword evidence="4" id="KW-1003">Cell membrane</keyword>
<dbReference type="OrthoDB" id="9808638at2"/>
<dbReference type="PANTHER" id="PTHR30561:SF2">
    <property type="entry name" value="SPERMIDINE EXPORT PROTEIN MDTJ"/>
    <property type="match status" value="1"/>
</dbReference>
<dbReference type="InterPro" id="IPR045324">
    <property type="entry name" value="Small_multidrug_res"/>
</dbReference>
<dbReference type="EMBL" id="SRYW01000007">
    <property type="protein sequence ID" value="TGY34202.1"/>
    <property type="molecule type" value="Genomic_DNA"/>
</dbReference>
<evidence type="ECO:0000256" key="8">
    <source>
        <dbReference type="ARBA" id="ARBA00023136"/>
    </source>
</evidence>
<dbReference type="RefSeq" id="WP_017356454.1">
    <property type="nucleotide sequence ID" value="NZ_SRYW01000007.1"/>
</dbReference>
<keyword evidence="5" id="KW-0997">Cell inner membrane</keyword>
<evidence type="ECO:0000256" key="3">
    <source>
        <dbReference type="ARBA" id="ARBA00021112"/>
    </source>
</evidence>
<dbReference type="Gene3D" id="1.10.3730.20">
    <property type="match status" value="1"/>
</dbReference>
<dbReference type="GO" id="GO:0015199">
    <property type="term" value="F:amino-acid betaine transmembrane transporter activity"/>
    <property type="evidence" value="ECO:0007669"/>
    <property type="project" value="TreeGrafter"/>
</dbReference>
<evidence type="ECO:0000256" key="4">
    <source>
        <dbReference type="ARBA" id="ARBA00022475"/>
    </source>
</evidence>
<dbReference type="InterPro" id="IPR000390">
    <property type="entry name" value="Small_drug/metabolite_transptr"/>
</dbReference>
<dbReference type="PANTHER" id="PTHR30561">
    <property type="entry name" value="SMR FAMILY PROTON-DEPENDENT DRUG EFFLUX TRANSPORTER SUGE"/>
    <property type="match status" value="1"/>
</dbReference>
<evidence type="ECO:0000313" key="12">
    <source>
        <dbReference type="Proteomes" id="UP000306631"/>
    </source>
</evidence>
<evidence type="ECO:0000256" key="10">
    <source>
        <dbReference type="SAM" id="Phobius"/>
    </source>
</evidence>
<evidence type="ECO:0000313" key="11">
    <source>
        <dbReference type="EMBL" id="TGY34202.1"/>
    </source>
</evidence>
<evidence type="ECO:0000256" key="5">
    <source>
        <dbReference type="ARBA" id="ARBA00022519"/>
    </source>
</evidence>
<accession>A0A4S2CZZ0</accession>
<dbReference type="InterPro" id="IPR037185">
    <property type="entry name" value="EmrE-like"/>
</dbReference>
<keyword evidence="7 10" id="KW-1133">Transmembrane helix</keyword>
<evidence type="ECO:0000256" key="7">
    <source>
        <dbReference type="ARBA" id="ARBA00022989"/>
    </source>
</evidence>
<comment type="subunit">
    <text evidence="2">Forms a complex with MdtI.</text>
</comment>
<dbReference type="Proteomes" id="UP000306631">
    <property type="component" value="Unassembled WGS sequence"/>
</dbReference>
<name>A0A4S2CZZ0_STEMA</name>
<evidence type="ECO:0000256" key="2">
    <source>
        <dbReference type="ARBA" id="ARBA00011358"/>
    </source>
</evidence>
<dbReference type="GO" id="GO:0005886">
    <property type="term" value="C:plasma membrane"/>
    <property type="evidence" value="ECO:0007669"/>
    <property type="project" value="UniProtKB-SubCell"/>
</dbReference>
<feature type="transmembrane region" description="Helical" evidence="10">
    <location>
        <begin position="68"/>
        <end position="93"/>
    </location>
</feature>
<gene>
    <name evidence="11" type="ORF">E5352_10025</name>
</gene>
<dbReference type="GO" id="GO:0015297">
    <property type="term" value="F:antiporter activity"/>
    <property type="evidence" value="ECO:0007669"/>
    <property type="project" value="TreeGrafter"/>
</dbReference>
<evidence type="ECO:0000256" key="1">
    <source>
        <dbReference type="ARBA" id="ARBA00004429"/>
    </source>
</evidence>